<dbReference type="EMBL" id="CAXAMN010027128">
    <property type="protein sequence ID" value="CAK9108588.1"/>
    <property type="molecule type" value="Genomic_DNA"/>
</dbReference>
<keyword evidence="5" id="KW-1185">Reference proteome</keyword>
<dbReference type="Gene3D" id="3.40.720.10">
    <property type="entry name" value="Alkaline Phosphatase, subunit A"/>
    <property type="match status" value="1"/>
</dbReference>
<comment type="caution">
    <text evidence="4">The sequence shown here is derived from an EMBL/GenBank/DDBJ whole genome shotgun (WGS) entry which is preliminary data.</text>
</comment>
<dbReference type="PANTHER" id="PTHR43751">
    <property type="entry name" value="SULFATASE"/>
    <property type="match status" value="1"/>
</dbReference>
<evidence type="ECO:0000256" key="1">
    <source>
        <dbReference type="SAM" id="MobiDB-lite"/>
    </source>
</evidence>
<evidence type="ECO:0000256" key="2">
    <source>
        <dbReference type="SAM" id="SignalP"/>
    </source>
</evidence>
<sequence length="463" mass="52242">MFSKFLLLGYLTIFSHAIQLQAVGEEVARPNFVFIIADDCTFRDIGCYGGQAKTPHIDKLATEGMQFTRCFQTAPMCSPTRHNIYTGQYPVKTGAYPNHTQTYRHVKNITHYLPELGYRVALSGKTHIGPRDLFQFEYSTDKNNPDLKAINELFASCADGKTPFCLFACSNEPHSPWNKGDASVYPPSEVQLPPYLADTPVVREAFSRYLAEISYYDQQVGDILKLLDEHELRENTLVMVVSEQGNSFPFAKWTCYDSGLQSAMIVRWPGKVKAGAVTNAMVDYTDVTPTFVAAAGGEIAKEVEGESLLPILFGEKEQGQPFVYGVMTTKGIINGTPAYPIRSIRSDKYKLIWNLNHEAKFTNACTKSKEFQSMVAAAEAGVERAKLLVQRYQHRPRLEFYDVVNDPLEMRNLAHDSKYQAEIHRLEEKLEEWMKSQGDQGMETEQAANSHVQKKRQQGKKAK</sequence>
<feature type="signal peptide" evidence="2">
    <location>
        <begin position="1"/>
        <end position="17"/>
    </location>
</feature>
<evidence type="ECO:0000313" key="5">
    <source>
        <dbReference type="Proteomes" id="UP001642484"/>
    </source>
</evidence>
<dbReference type="SUPFAM" id="SSF53649">
    <property type="entry name" value="Alkaline phosphatase-like"/>
    <property type="match status" value="1"/>
</dbReference>
<gene>
    <name evidence="4" type="ORF">CCMP2556_LOCUS50592</name>
</gene>
<dbReference type="Pfam" id="PF00884">
    <property type="entry name" value="Sulfatase"/>
    <property type="match status" value="1"/>
</dbReference>
<organism evidence="4 5">
    <name type="scientific">Durusdinium trenchii</name>
    <dbReference type="NCBI Taxonomy" id="1381693"/>
    <lineage>
        <taxon>Eukaryota</taxon>
        <taxon>Sar</taxon>
        <taxon>Alveolata</taxon>
        <taxon>Dinophyceae</taxon>
        <taxon>Suessiales</taxon>
        <taxon>Symbiodiniaceae</taxon>
        <taxon>Durusdinium</taxon>
    </lineage>
</organism>
<name>A0ABP0S8B6_9DINO</name>
<feature type="region of interest" description="Disordered" evidence="1">
    <location>
        <begin position="432"/>
        <end position="463"/>
    </location>
</feature>
<feature type="chain" id="PRO_5046497326" description="Sulfatase N-terminal domain-containing protein" evidence="2">
    <location>
        <begin position="18"/>
        <end position="463"/>
    </location>
</feature>
<accession>A0ABP0S8B6</accession>
<evidence type="ECO:0000259" key="3">
    <source>
        <dbReference type="Pfam" id="PF00884"/>
    </source>
</evidence>
<evidence type="ECO:0000313" key="4">
    <source>
        <dbReference type="EMBL" id="CAK9108588.1"/>
    </source>
</evidence>
<dbReference type="InterPro" id="IPR052701">
    <property type="entry name" value="GAG_Ulvan_Degrading_Sulfatases"/>
</dbReference>
<feature type="compositionally biased region" description="Basic residues" evidence="1">
    <location>
        <begin position="452"/>
        <end position="463"/>
    </location>
</feature>
<keyword evidence="2" id="KW-0732">Signal</keyword>
<proteinExistence type="predicted"/>
<dbReference type="InterPro" id="IPR017850">
    <property type="entry name" value="Alkaline_phosphatase_core_sf"/>
</dbReference>
<dbReference type="CDD" id="cd16027">
    <property type="entry name" value="SGSH"/>
    <property type="match status" value="1"/>
</dbReference>
<protein>
    <recommendedName>
        <fullName evidence="3">Sulfatase N-terminal domain-containing protein</fullName>
    </recommendedName>
</protein>
<dbReference type="PANTHER" id="PTHR43751:SF1">
    <property type="entry name" value="SULFATASE ATSG-RELATED"/>
    <property type="match status" value="1"/>
</dbReference>
<dbReference type="Proteomes" id="UP001642484">
    <property type="component" value="Unassembled WGS sequence"/>
</dbReference>
<feature type="domain" description="Sulfatase N-terminal" evidence="3">
    <location>
        <begin position="30"/>
        <end position="296"/>
    </location>
</feature>
<reference evidence="4 5" key="1">
    <citation type="submission" date="2024-02" db="EMBL/GenBank/DDBJ databases">
        <authorList>
            <person name="Chen Y."/>
            <person name="Shah S."/>
            <person name="Dougan E. K."/>
            <person name="Thang M."/>
            <person name="Chan C."/>
        </authorList>
    </citation>
    <scope>NUCLEOTIDE SEQUENCE [LARGE SCALE GENOMIC DNA]</scope>
</reference>
<dbReference type="InterPro" id="IPR000917">
    <property type="entry name" value="Sulfatase_N"/>
</dbReference>